<sequence>MKYDKYYRELDEIQPYDLTISDIDHIPTTNENQSYYILSITESSPVEFTYKNFSICCNDGCHKQVGVQFTLNWYEDIIDITRLNAQAINEFDMNSDAYFDFEIKNNTGSDSSFNLKIFVKMVYLNKDYYYSSGPMYIVSENTGVEMNPEYDDNKSEYSYTMGIDLKSGQKFVFRVIVPKNYLIAGDDHYLVISNEYVQRQTGFSVINSGASVLPNLGFEKNSQRLSFTESSSLTPLVKVEAKLCNYGNIGSGIFNLNYVLREKNTDGTYMYHYDKTDAYPSFRGAASDASSIYCHYVEFGGIPYSPNKELEVVFRANVNGPNGHPLSPELESDTGDNEISVMVGYKKILEEAVIVGGGPEVDSGQVVANSILTYLDMTRSYNILETRINMDTMSRILNRYSFYYYNFGSTKDLIRMGKIDMSKTTEEIQDQVNTWICHWIDYDVHGASDDRKNVPAAVALGDYDSWKMIYGFITNWDPFLNSWKIPDGVQLEGFYLRNPKDSDPYNHTYHQSDYWNYRVFSPLNQMETDEENIFPIVVEPPEQELEGVLTSTPPVKDQNVVKTINQIKWGYSYITPWETINEYNQQLHDSIIANTDFEKALNNEHFSKAIKDTMVARMYKIETGNNYALVPFDRNIEGKLSTSMIVVSGLDGTFKQSSVSSSDNYFQVKSRWDAMNEVQEETGRDVINNWLTLDNVDALRPVYKSVTLGTTENGYMNTIVHLSKKNGLIDINISPEITCAGFYENDGNIVYRFKIKDTEGYIYSVEAESYEILAIQDDIYELVVPQSTSAGIIEITARDNDSKDTIYAGGYSFYHLTLNQ</sequence>
<accession>A0A1V1PCU6</accession>
<proteinExistence type="predicted"/>
<protein>
    <submittedName>
        <fullName evidence="1">Uncharacterized protein</fullName>
    </submittedName>
</protein>
<organism evidence="1 2">
    <name type="scientific">Candidatus Magnetoglobus multicellularis str. Araruama</name>
    <dbReference type="NCBI Taxonomy" id="890399"/>
    <lineage>
        <taxon>Bacteria</taxon>
        <taxon>Pseudomonadati</taxon>
        <taxon>Thermodesulfobacteriota</taxon>
        <taxon>Desulfobacteria</taxon>
        <taxon>Desulfobacterales</taxon>
        <taxon>Desulfobacteraceae</taxon>
        <taxon>Candidatus Magnetoglobus</taxon>
    </lineage>
</organism>
<evidence type="ECO:0000313" key="2">
    <source>
        <dbReference type="Proteomes" id="UP000189670"/>
    </source>
</evidence>
<dbReference type="EMBL" id="ATBP01000124">
    <property type="protein sequence ID" value="ETR72671.1"/>
    <property type="molecule type" value="Genomic_DNA"/>
</dbReference>
<dbReference type="Proteomes" id="UP000189670">
    <property type="component" value="Unassembled WGS sequence"/>
</dbReference>
<gene>
    <name evidence="1" type="ORF">OMM_01538</name>
</gene>
<comment type="caution">
    <text evidence="1">The sequence shown here is derived from an EMBL/GenBank/DDBJ whole genome shotgun (WGS) entry which is preliminary data.</text>
</comment>
<evidence type="ECO:0000313" key="1">
    <source>
        <dbReference type="EMBL" id="ETR72671.1"/>
    </source>
</evidence>
<name>A0A1V1PCU6_9BACT</name>
<dbReference type="AlphaFoldDB" id="A0A1V1PCU6"/>
<reference evidence="2" key="1">
    <citation type="submission" date="2012-11" db="EMBL/GenBank/DDBJ databases">
        <authorList>
            <person name="Lucero-Rivera Y.E."/>
            <person name="Tovar-Ramirez D."/>
        </authorList>
    </citation>
    <scope>NUCLEOTIDE SEQUENCE [LARGE SCALE GENOMIC DNA]</scope>
    <source>
        <strain evidence="2">Araruama</strain>
    </source>
</reference>